<organism evidence="4">
    <name type="scientific">Anisakis simplex</name>
    <name type="common">Herring worm</name>
    <dbReference type="NCBI Taxonomy" id="6269"/>
    <lineage>
        <taxon>Eukaryota</taxon>
        <taxon>Metazoa</taxon>
        <taxon>Ecdysozoa</taxon>
        <taxon>Nematoda</taxon>
        <taxon>Chromadorea</taxon>
        <taxon>Rhabditida</taxon>
        <taxon>Spirurina</taxon>
        <taxon>Ascaridomorpha</taxon>
        <taxon>Ascaridoidea</taxon>
        <taxon>Anisakidae</taxon>
        <taxon>Anisakis</taxon>
        <taxon>Anisakis simplex complex</taxon>
    </lineage>
</organism>
<keyword evidence="3" id="KW-1185">Reference proteome</keyword>
<dbReference type="WBParaSite" id="ASIM_0001218901-mRNA-1">
    <property type="protein sequence ID" value="ASIM_0001218901-mRNA-1"/>
    <property type="gene ID" value="ASIM_0001218901"/>
</dbReference>
<evidence type="ECO:0000313" key="2">
    <source>
        <dbReference type="EMBL" id="VDK45538.1"/>
    </source>
</evidence>
<accession>A0A0M3JVD8</accession>
<sequence length="269" mass="31669">MNPASLDSMVVSIKGAFKSRFRRQRPRTETEEATEVNTALLRTEGTSIAEDEEARAEEEERKRKMRLLRLRTEEEEEVVDVDLYHFRRQWTHRPRYLIVLFKIFVATRSIQRLLAPQMLKEVVQTSKMHLKQLLRDRIGIVARWSEYGENEANENEQYKNCFGMLNCYKFSLLLDLTCIHETFRCPHSITQLQPLKNLAKSDNNDMICTLKDPQMIPLSTLSNHCHFGTKLWSPLPRIVETSSGYLYAKPTVVKSYGKQKFHIIWETFR</sequence>
<evidence type="ECO:0000256" key="1">
    <source>
        <dbReference type="SAM" id="Coils"/>
    </source>
</evidence>
<evidence type="ECO:0000313" key="3">
    <source>
        <dbReference type="Proteomes" id="UP000267096"/>
    </source>
</evidence>
<feature type="coiled-coil region" evidence="1">
    <location>
        <begin position="48"/>
        <end position="75"/>
    </location>
</feature>
<name>A0A0M3JVD8_ANISI</name>
<reference evidence="4" key="1">
    <citation type="submission" date="2017-02" db="UniProtKB">
        <authorList>
            <consortium name="WormBaseParasite"/>
        </authorList>
    </citation>
    <scope>IDENTIFICATION</scope>
</reference>
<proteinExistence type="predicted"/>
<protein>
    <submittedName>
        <fullName evidence="4">DUF4806 domain-containing protein</fullName>
    </submittedName>
</protein>
<keyword evidence="1" id="KW-0175">Coiled coil</keyword>
<dbReference type="Proteomes" id="UP000267096">
    <property type="component" value="Unassembled WGS sequence"/>
</dbReference>
<dbReference type="AlphaFoldDB" id="A0A0M3JVD8"/>
<gene>
    <name evidence="2" type="ORF">ASIM_LOCUS11655</name>
</gene>
<dbReference type="EMBL" id="UYRR01031091">
    <property type="protein sequence ID" value="VDK45538.1"/>
    <property type="molecule type" value="Genomic_DNA"/>
</dbReference>
<evidence type="ECO:0000313" key="4">
    <source>
        <dbReference type="WBParaSite" id="ASIM_0001218901-mRNA-1"/>
    </source>
</evidence>
<reference evidence="2 3" key="2">
    <citation type="submission" date="2018-11" db="EMBL/GenBank/DDBJ databases">
        <authorList>
            <consortium name="Pathogen Informatics"/>
        </authorList>
    </citation>
    <scope>NUCLEOTIDE SEQUENCE [LARGE SCALE GENOMIC DNA]</scope>
</reference>